<dbReference type="InterPro" id="IPR020843">
    <property type="entry name" value="ER"/>
</dbReference>
<dbReference type="RefSeq" id="WP_194503987.1">
    <property type="nucleotide sequence ID" value="NZ_JADIVZ010000007.1"/>
</dbReference>
<dbReference type="InterPro" id="IPR002328">
    <property type="entry name" value="ADH_Zn_CS"/>
</dbReference>
<keyword evidence="4" id="KW-0560">Oxidoreductase</keyword>
<dbReference type="SUPFAM" id="SSF50129">
    <property type="entry name" value="GroES-like"/>
    <property type="match status" value="1"/>
</dbReference>
<comment type="cofactor">
    <cofactor evidence="1 5">
        <name>Zn(2+)</name>
        <dbReference type="ChEBI" id="CHEBI:29105"/>
    </cofactor>
</comment>
<dbReference type="PROSITE" id="PS00059">
    <property type="entry name" value="ADH_ZINC"/>
    <property type="match status" value="1"/>
</dbReference>
<dbReference type="InterPro" id="IPR013149">
    <property type="entry name" value="ADH-like_C"/>
</dbReference>
<dbReference type="PANTHER" id="PTHR43401:SF5">
    <property type="entry name" value="ALCOHOL DEHYDROGENASE-RELATED"/>
    <property type="match status" value="1"/>
</dbReference>
<comment type="caution">
    <text evidence="7">The sequence shown here is derived from an EMBL/GenBank/DDBJ whole genome shotgun (WGS) entry which is preliminary data.</text>
</comment>
<dbReference type="SMART" id="SM00829">
    <property type="entry name" value="PKS_ER"/>
    <property type="match status" value="1"/>
</dbReference>
<reference evidence="7" key="1">
    <citation type="submission" date="2020-11" db="EMBL/GenBank/DDBJ databases">
        <title>Nocardioides sp. CBS4Y-1, whole genome shotgun sequence.</title>
        <authorList>
            <person name="Tuo L."/>
        </authorList>
    </citation>
    <scope>NUCLEOTIDE SEQUENCE</scope>
    <source>
        <strain evidence="7">CBS4Y-1</strain>
    </source>
</reference>
<name>A0A930UZQ2_9ACTN</name>
<dbReference type="InterPro" id="IPR036291">
    <property type="entry name" value="NAD(P)-bd_dom_sf"/>
</dbReference>
<keyword evidence="3 5" id="KW-0862">Zinc</keyword>
<dbReference type="Gene3D" id="3.40.50.720">
    <property type="entry name" value="NAD(P)-binding Rossmann-like Domain"/>
    <property type="match status" value="1"/>
</dbReference>
<protein>
    <submittedName>
        <fullName evidence="7">Zinc-binding dehydrogenase</fullName>
    </submittedName>
</protein>
<dbReference type="InterPro" id="IPR013154">
    <property type="entry name" value="ADH-like_N"/>
</dbReference>
<dbReference type="PANTHER" id="PTHR43401">
    <property type="entry name" value="L-THREONINE 3-DEHYDROGENASE"/>
    <property type="match status" value="1"/>
</dbReference>
<feature type="domain" description="Enoyl reductase (ER)" evidence="6">
    <location>
        <begin position="13"/>
        <end position="343"/>
    </location>
</feature>
<evidence type="ECO:0000256" key="3">
    <source>
        <dbReference type="ARBA" id="ARBA00022833"/>
    </source>
</evidence>
<dbReference type="SUPFAM" id="SSF51735">
    <property type="entry name" value="NAD(P)-binding Rossmann-fold domains"/>
    <property type="match status" value="1"/>
</dbReference>
<evidence type="ECO:0000256" key="5">
    <source>
        <dbReference type="RuleBase" id="RU361277"/>
    </source>
</evidence>
<evidence type="ECO:0000259" key="6">
    <source>
        <dbReference type="SMART" id="SM00829"/>
    </source>
</evidence>
<dbReference type="Gene3D" id="3.90.180.10">
    <property type="entry name" value="Medium-chain alcohol dehydrogenases, catalytic domain"/>
    <property type="match status" value="1"/>
</dbReference>
<evidence type="ECO:0000256" key="2">
    <source>
        <dbReference type="ARBA" id="ARBA00022723"/>
    </source>
</evidence>
<keyword evidence="8" id="KW-1185">Reference proteome</keyword>
<organism evidence="7 8">
    <name type="scientific">Nocardioides acrostichi</name>
    <dbReference type="NCBI Taxonomy" id="2784339"/>
    <lineage>
        <taxon>Bacteria</taxon>
        <taxon>Bacillati</taxon>
        <taxon>Actinomycetota</taxon>
        <taxon>Actinomycetes</taxon>
        <taxon>Propionibacteriales</taxon>
        <taxon>Nocardioidaceae</taxon>
        <taxon>Nocardioides</taxon>
    </lineage>
</organism>
<dbReference type="Pfam" id="PF00107">
    <property type="entry name" value="ADH_zinc_N"/>
    <property type="match status" value="1"/>
</dbReference>
<evidence type="ECO:0000256" key="1">
    <source>
        <dbReference type="ARBA" id="ARBA00001947"/>
    </source>
</evidence>
<dbReference type="Proteomes" id="UP000656804">
    <property type="component" value="Unassembled WGS sequence"/>
</dbReference>
<dbReference type="GO" id="GO:0016491">
    <property type="term" value="F:oxidoreductase activity"/>
    <property type="evidence" value="ECO:0007669"/>
    <property type="project" value="UniProtKB-KW"/>
</dbReference>
<comment type="similarity">
    <text evidence="5">Belongs to the zinc-containing alcohol dehydrogenase family.</text>
</comment>
<evidence type="ECO:0000313" key="7">
    <source>
        <dbReference type="EMBL" id="MBF4162717.1"/>
    </source>
</evidence>
<sequence length="347" mass="35222">MNRSRAVLLTEHGEVPRVVERAVPRPRTGEVCIAMRACGICGSDLHIIDGSTVPAYLPITPGHEAAGIVVALGERVTGVQVGDRVTVNPMISCASCRPCLTGRPNLCTAITILGVSTDGAHADHFVVPAANVVPLPDAVGFALGAIAADAIATPWHAISRAGVTPGDTAAVFGLGGLGLHAAMLLRQVHGLRVIGVDASDAALERAASFGIEEVVDARQGRAADAVAALTGGGVDVAFEFVGAVAVVEQAVRSLAFGGRCVVVGVGPDRLRLTVRQETLVARGQAVIGSHGYLTSDVEQILSLLADGALEVTGSISHTVGLEDYADGLAALRDPSASAIRVVVTGGG</sequence>
<dbReference type="EMBL" id="JADIVZ010000007">
    <property type="protein sequence ID" value="MBF4162717.1"/>
    <property type="molecule type" value="Genomic_DNA"/>
</dbReference>
<accession>A0A930UZQ2</accession>
<dbReference type="InterPro" id="IPR011032">
    <property type="entry name" value="GroES-like_sf"/>
</dbReference>
<dbReference type="GO" id="GO:0008270">
    <property type="term" value="F:zinc ion binding"/>
    <property type="evidence" value="ECO:0007669"/>
    <property type="project" value="InterPro"/>
</dbReference>
<dbReference type="CDD" id="cd08254">
    <property type="entry name" value="hydroxyacyl_CoA_DH"/>
    <property type="match status" value="1"/>
</dbReference>
<dbReference type="AlphaFoldDB" id="A0A930UZQ2"/>
<dbReference type="InterPro" id="IPR050129">
    <property type="entry name" value="Zn_alcohol_dh"/>
</dbReference>
<evidence type="ECO:0000256" key="4">
    <source>
        <dbReference type="ARBA" id="ARBA00023002"/>
    </source>
</evidence>
<evidence type="ECO:0000313" key="8">
    <source>
        <dbReference type="Proteomes" id="UP000656804"/>
    </source>
</evidence>
<dbReference type="Pfam" id="PF08240">
    <property type="entry name" value="ADH_N"/>
    <property type="match status" value="1"/>
</dbReference>
<gene>
    <name evidence="7" type="ORF">ISG29_13550</name>
</gene>
<keyword evidence="2 5" id="KW-0479">Metal-binding</keyword>
<proteinExistence type="inferred from homology"/>